<proteinExistence type="predicted"/>
<reference evidence="1" key="1">
    <citation type="submission" date="2021-01" db="EMBL/GenBank/DDBJ databases">
        <authorList>
            <consortium name="Genoscope - CEA"/>
            <person name="William W."/>
        </authorList>
    </citation>
    <scope>NUCLEOTIDE SEQUENCE</scope>
</reference>
<name>A0A8S1N193_PARPR</name>
<dbReference type="OMA" id="TNDIWNT"/>
<dbReference type="AlphaFoldDB" id="A0A8S1N193"/>
<dbReference type="Proteomes" id="UP000688137">
    <property type="component" value="Unassembled WGS sequence"/>
</dbReference>
<keyword evidence="2" id="KW-1185">Reference proteome</keyword>
<sequence length="122" mass="14576">MSQMEPYREEFLEELDKIRQQYSFGQTQQMSQSQQKKQNLQFKVTDTNDIWNTSKYSDNKWRGNLTTTFYNKEHNASHYEVNSLLNPEVTRKNFNMRATQISEYSNAKHNNTVFVNPKFTSC</sequence>
<comment type="caution">
    <text evidence="1">The sequence shown here is derived from an EMBL/GenBank/DDBJ whole genome shotgun (WGS) entry which is preliminary data.</text>
</comment>
<organism evidence="1 2">
    <name type="scientific">Paramecium primaurelia</name>
    <dbReference type="NCBI Taxonomy" id="5886"/>
    <lineage>
        <taxon>Eukaryota</taxon>
        <taxon>Sar</taxon>
        <taxon>Alveolata</taxon>
        <taxon>Ciliophora</taxon>
        <taxon>Intramacronucleata</taxon>
        <taxon>Oligohymenophorea</taxon>
        <taxon>Peniculida</taxon>
        <taxon>Parameciidae</taxon>
        <taxon>Paramecium</taxon>
    </lineage>
</organism>
<accession>A0A8S1N193</accession>
<evidence type="ECO:0000313" key="2">
    <source>
        <dbReference type="Proteomes" id="UP000688137"/>
    </source>
</evidence>
<gene>
    <name evidence="1" type="ORF">PPRIM_AZ9-3.1.T0690047</name>
</gene>
<protein>
    <submittedName>
        <fullName evidence="1">Uncharacterized protein</fullName>
    </submittedName>
</protein>
<dbReference type="EMBL" id="CAJJDM010000072">
    <property type="protein sequence ID" value="CAD8082975.1"/>
    <property type="molecule type" value="Genomic_DNA"/>
</dbReference>
<evidence type="ECO:0000313" key="1">
    <source>
        <dbReference type="EMBL" id="CAD8082975.1"/>
    </source>
</evidence>